<accession>A0A4C1UB69</accession>
<evidence type="ECO:0000256" key="1">
    <source>
        <dbReference type="SAM" id="MobiDB-lite"/>
    </source>
</evidence>
<organism evidence="2 3">
    <name type="scientific">Eumeta variegata</name>
    <name type="common">Bagworm moth</name>
    <name type="synonym">Eumeta japonica</name>
    <dbReference type="NCBI Taxonomy" id="151549"/>
    <lineage>
        <taxon>Eukaryota</taxon>
        <taxon>Metazoa</taxon>
        <taxon>Ecdysozoa</taxon>
        <taxon>Arthropoda</taxon>
        <taxon>Hexapoda</taxon>
        <taxon>Insecta</taxon>
        <taxon>Pterygota</taxon>
        <taxon>Neoptera</taxon>
        <taxon>Endopterygota</taxon>
        <taxon>Lepidoptera</taxon>
        <taxon>Glossata</taxon>
        <taxon>Ditrysia</taxon>
        <taxon>Tineoidea</taxon>
        <taxon>Psychidae</taxon>
        <taxon>Oiketicinae</taxon>
        <taxon>Eumeta</taxon>
    </lineage>
</organism>
<dbReference type="EMBL" id="BGZK01000152">
    <property type="protein sequence ID" value="GBP23675.1"/>
    <property type="molecule type" value="Genomic_DNA"/>
</dbReference>
<feature type="compositionally biased region" description="Polar residues" evidence="1">
    <location>
        <begin position="16"/>
        <end position="30"/>
    </location>
</feature>
<keyword evidence="3" id="KW-1185">Reference proteome</keyword>
<comment type="caution">
    <text evidence="2">The sequence shown here is derived from an EMBL/GenBank/DDBJ whole genome shotgun (WGS) entry which is preliminary data.</text>
</comment>
<sequence length="91" mass="10218">MLLARHDTPRHVKLETSASQGEINTSASQAGVNTANVEPLRIGATATVTGRQIRINENRVPLEDLKIKLNDDIDYRKRKAEEELRFLTLAH</sequence>
<gene>
    <name evidence="2" type="ORF">EVAR_80292_1</name>
</gene>
<dbReference type="Proteomes" id="UP000299102">
    <property type="component" value="Unassembled WGS sequence"/>
</dbReference>
<name>A0A4C1UB69_EUMVA</name>
<proteinExistence type="predicted"/>
<evidence type="ECO:0000313" key="2">
    <source>
        <dbReference type="EMBL" id="GBP23675.1"/>
    </source>
</evidence>
<dbReference type="AlphaFoldDB" id="A0A4C1UB69"/>
<protein>
    <submittedName>
        <fullName evidence="2">Uncharacterized protein</fullName>
    </submittedName>
</protein>
<feature type="region of interest" description="Disordered" evidence="1">
    <location>
        <begin position="1"/>
        <end position="30"/>
    </location>
</feature>
<evidence type="ECO:0000313" key="3">
    <source>
        <dbReference type="Proteomes" id="UP000299102"/>
    </source>
</evidence>
<reference evidence="2 3" key="1">
    <citation type="journal article" date="2019" name="Commun. Biol.">
        <title>The bagworm genome reveals a unique fibroin gene that provides high tensile strength.</title>
        <authorList>
            <person name="Kono N."/>
            <person name="Nakamura H."/>
            <person name="Ohtoshi R."/>
            <person name="Tomita M."/>
            <person name="Numata K."/>
            <person name="Arakawa K."/>
        </authorList>
    </citation>
    <scope>NUCLEOTIDE SEQUENCE [LARGE SCALE GENOMIC DNA]</scope>
</reference>
<feature type="compositionally biased region" description="Basic and acidic residues" evidence="1">
    <location>
        <begin position="1"/>
        <end position="14"/>
    </location>
</feature>